<dbReference type="HAMAP" id="MF_00074">
    <property type="entry name" value="16SrRNA_methyltr_G"/>
    <property type="match status" value="1"/>
</dbReference>
<dbReference type="EMBL" id="FNFK01000037">
    <property type="protein sequence ID" value="SDK54168.1"/>
    <property type="molecule type" value="Genomic_DNA"/>
</dbReference>
<dbReference type="PANTHER" id="PTHR31760">
    <property type="entry name" value="S-ADENOSYL-L-METHIONINE-DEPENDENT METHYLTRANSFERASES SUPERFAMILY PROTEIN"/>
    <property type="match status" value="1"/>
</dbReference>
<accession>A0A1G9CRC6</accession>
<reference evidence="9" key="1">
    <citation type="submission" date="2016-10" db="EMBL/GenBank/DDBJ databases">
        <authorList>
            <person name="Varghese N."/>
            <person name="Submissions S."/>
        </authorList>
    </citation>
    <scope>NUCLEOTIDE SEQUENCE [LARGE SCALE GENOMIC DNA]</scope>
    <source>
        <strain evidence="9">DSM 19181</strain>
    </source>
</reference>
<keyword evidence="3 6" id="KW-0489">Methyltransferase</keyword>
<evidence type="ECO:0000256" key="1">
    <source>
        <dbReference type="ARBA" id="ARBA00022490"/>
    </source>
</evidence>
<keyword evidence="4 6" id="KW-0808">Transferase</keyword>
<proteinExistence type="inferred from homology"/>
<dbReference type="OrthoDB" id="9808773at2"/>
<sequence length="239" mass="27047">MTPEEFQSELTKRDIPVTEEKMRQFERYLELLQEWNEKINLTAITKKEEVYLKHFYDSLTAGLYVDFSKGVHSLCDVGSGAGFPSIPLKIIYPNLQITIVDSLKKRIGFLETVVNELGLEDVYLYHDRAETFGQNKQFRASFDFVTARAVARMSVLAELCLPLAKKGGTFIAMKAAHAPEELDEGRRAIGLLGGKVRDDISFELPEEAGERHIILIDKTKETPNKYPRKPGTPNKSPLV</sequence>
<dbReference type="Pfam" id="PF02527">
    <property type="entry name" value="GidB"/>
    <property type="match status" value="1"/>
</dbReference>
<feature type="binding site" evidence="6">
    <location>
        <begin position="129"/>
        <end position="130"/>
    </location>
    <ligand>
        <name>S-adenosyl-L-methionine</name>
        <dbReference type="ChEBI" id="CHEBI:59789"/>
    </ligand>
</feature>
<name>A0A1G9CRC6_9LACT</name>
<comment type="function">
    <text evidence="6">Specifically methylates the N7 position of a guanine in 16S rRNA.</text>
</comment>
<gene>
    <name evidence="6" type="primary">rsmG</name>
    <name evidence="8" type="ORF">SAMN04488098_103715</name>
</gene>
<dbReference type="PIRSF" id="PIRSF003078">
    <property type="entry name" value="GidB"/>
    <property type="match status" value="1"/>
</dbReference>
<dbReference type="FunFam" id="3.40.50.150:FF:000041">
    <property type="entry name" value="Ribosomal RNA small subunit methyltransferase G"/>
    <property type="match status" value="1"/>
</dbReference>
<evidence type="ECO:0000256" key="6">
    <source>
        <dbReference type="HAMAP-Rule" id="MF_00074"/>
    </source>
</evidence>
<protein>
    <recommendedName>
        <fullName evidence="6">Ribosomal RNA small subunit methyltransferase G</fullName>
        <ecNumber evidence="6">2.1.1.-</ecNumber>
    </recommendedName>
    <alternativeName>
        <fullName evidence="6">16S rRNA 7-methylguanosine methyltransferase</fullName>
        <shortName evidence="6">16S rRNA m7G methyltransferase</shortName>
    </alternativeName>
</protein>
<dbReference type="GO" id="GO:0070043">
    <property type="term" value="F:rRNA (guanine-N7-)-methyltransferase activity"/>
    <property type="evidence" value="ECO:0007669"/>
    <property type="project" value="UniProtKB-UniRule"/>
</dbReference>
<evidence type="ECO:0000313" key="9">
    <source>
        <dbReference type="Proteomes" id="UP000199433"/>
    </source>
</evidence>
<dbReference type="Gene3D" id="3.40.50.150">
    <property type="entry name" value="Vaccinia Virus protein VP39"/>
    <property type="match status" value="1"/>
</dbReference>
<dbReference type="SUPFAM" id="SSF53335">
    <property type="entry name" value="S-adenosyl-L-methionine-dependent methyltransferases"/>
    <property type="match status" value="1"/>
</dbReference>
<dbReference type="STRING" id="426701.SAMN04488098_103715"/>
<dbReference type="InterPro" id="IPR029063">
    <property type="entry name" value="SAM-dependent_MTases_sf"/>
</dbReference>
<comment type="subcellular location">
    <subcellularLocation>
        <location evidence="6">Cytoplasm</location>
    </subcellularLocation>
</comment>
<evidence type="ECO:0000313" key="8">
    <source>
        <dbReference type="EMBL" id="SDK54168.1"/>
    </source>
</evidence>
<keyword evidence="9" id="KW-1185">Reference proteome</keyword>
<dbReference type="AlphaFoldDB" id="A0A1G9CRC6"/>
<feature type="binding site" evidence="6">
    <location>
        <position position="78"/>
    </location>
    <ligand>
        <name>S-adenosyl-L-methionine</name>
        <dbReference type="ChEBI" id="CHEBI:59789"/>
    </ligand>
</feature>
<keyword evidence="2 6" id="KW-0698">rRNA processing</keyword>
<comment type="similarity">
    <text evidence="6">Belongs to the methyltransferase superfamily. RNA methyltransferase RsmG family.</text>
</comment>
<feature type="region of interest" description="Disordered" evidence="7">
    <location>
        <begin position="219"/>
        <end position="239"/>
    </location>
</feature>
<evidence type="ECO:0000256" key="5">
    <source>
        <dbReference type="ARBA" id="ARBA00022691"/>
    </source>
</evidence>
<dbReference type="GO" id="GO:0005829">
    <property type="term" value="C:cytosol"/>
    <property type="evidence" value="ECO:0007669"/>
    <property type="project" value="TreeGrafter"/>
</dbReference>
<comment type="caution">
    <text evidence="6">Lacks conserved residue(s) required for the propagation of feature annotation.</text>
</comment>
<keyword evidence="1 6" id="KW-0963">Cytoplasm</keyword>
<feature type="binding site" evidence="6">
    <location>
        <position position="83"/>
    </location>
    <ligand>
        <name>S-adenosyl-L-methionine</name>
        <dbReference type="ChEBI" id="CHEBI:59789"/>
    </ligand>
</feature>
<keyword evidence="5 6" id="KW-0949">S-adenosyl-L-methionine</keyword>
<evidence type="ECO:0000256" key="4">
    <source>
        <dbReference type="ARBA" id="ARBA00022679"/>
    </source>
</evidence>
<dbReference type="EC" id="2.1.1.-" evidence="6"/>
<evidence type="ECO:0000256" key="7">
    <source>
        <dbReference type="SAM" id="MobiDB-lite"/>
    </source>
</evidence>
<dbReference type="PANTHER" id="PTHR31760:SF0">
    <property type="entry name" value="S-ADENOSYL-L-METHIONINE-DEPENDENT METHYLTRANSFERASES SUPERFAMILY PROTEIN"/>
    <property type="match status" value="1"/>
</dbReference>
<dbReference type="RefSeq" id="WP_091267787.1">
    <property type="nucleotide sequence ID" value="NZ_FNFK01000037.1"/>
</dbReference>
<dbReference type="InterPro" id="IPR003682">
    <property type="entry name" value="rRNA_ssu_MeTfrase_G"/>
</dbReference>
<feature type="binding site" evidence="6">
    <location>
        <position position="148"/>
    </location>
    <ligand>
        <name>S-adenosyl-L-methionine</name>
        <dbReference type="ChEBI" id="CHEBI:59789"/>
    </ligand>
</feature>
<evidence type="ECO:0000256" key="3">
    <source>
        <dbReference type="ARBA" id="ARBA00022603"/>
    </source>
</evidence>
<organism evidence="8 9">
    <name type="scientific">Alkalibacterium thalassium</name>
    <dbReference type="NCBI Taxonomy" id="426701"/>
    <lineage>
        <taxon>Bacteria</taxon>
        <taxon>Bacillati</taxon>
        <taxon>Bacillota</taxon>
        <taxon>Bacilli</taxon>
        <taxon>Lactobacillales</taxon>
        <taxon>Carnobacteriaceae</taxon>
        <taxon>Alkalibacterium</taxon>
    </lineage>
</organism>
<dbReference type="Proteomes" id="UP000199433">
    <property type="component" value="Unassembled WGS sequence"/>
</dbReference>
<evidence type="ECO:0000256" key="2">
    <source>
        <dbReference type="ARBA" id="ARBA00022552"/>
    </source>
</evidence>
<dbReference type="NCBIfam" id="TIGR00138">
    <property type="entry name" value="rsmG_gidB"/>
    <property type="match status" value="1"/>
</dbReference>